<dbReference type="Pfam" id="PF03167">
    <property type="entry name" value="UDG"/>
    <property type="match status" value="1"/>
</dbReference>
<comment type="caution">
    <text evidence="2">The sequence shown here is derived from an EMBL/GenBank/DDBJ whole genome shotgun (WGS) entry which is preliminary data.</text>
</comment>
<gene>
    <name evidence="2" type="ORF">F8E02_12120</name>
</gene>
<protein>
    <recommendedName>
        <fullName evidence="1">Uracil-DNA glycosylase-like domain-containing protein</fullName>
    </recommendedName>
</protein>
<evidence type="ECO:0000313" key="3">
    <source>
        <dbReference type="Proteomes" id="UP001281203"/>
    </source>
</evidence>
<dbReference type="InterPro" id="IPR005122">
    <property type="entry name" value="Uracil-DNA_glycosylase-like"/>
</dbReference>
<evidence type="ECO:0000313" key="2">
    <source>
        <dbReference type="EMBL" id="MDV2482728.1"/>
    </source>
</evidence>
<reference evidence="2 3" key="1">
    <citation type="submission" date="2019-10" db="EMBL/GenBank/DDBJ databases">
        <title>Isolation and characterization of Methanoculleus sp. Wushi-C6 from a hot spring well.</title>
        <authorList>
            <person name="Chen S.-C."/>
            <person name="Lan Z.-H."/>
            <person name="You Y.-T."/>
            <person name="Lai M.-C."/>
        </authorList>
    </citation>
    <scope>NUCLEOTIDE SEQUENCE [LARGE SCALE GENOMIC DNA]</scope>
    <source>
        <strain evidence="2 3">Wushi-C6</strain>
    </source>
</reference>
<accession>A0ABU3X3V1</accession>
<keyword evidence="3" id="KW-1185">Reference proteome</keyword>
<dbReference type="EMBL" id="WBKO01000003">
    <property type="protein sequence ID" value="MDV2482728.1"/>
    <property type="molecule type" value="Genomic_DNA"/>
</dbReference>
<proteinExistence type="predicted"/>
<organism evidence="2 3">
    <name type="scientific">Methanoculleus caldifontis</name>
    <dbReference type="NCBI Taxonomy" id="2651577"/>
    <lineage>
        <taxon>Archaea</taxon>
        <taxon>Methanobacteriati</taxon>
        <taxon>Methanobacteriota</taxon>
        <taxon>Stenosarchaea group</taxon>
        <taxon>Methanomicrobia</taxon>
        <taxon>Methanomicrobiales</taxon>
        <taxon>Methanomicrobiaceae</taxon>
        <taxon>Methanoculleus</taxon>
    </lineage>
</organism>
<evidence type="ECO:0000259" key="1">
    <source>
        <dbReference type="Pfam" id="PF03167"/>
    </source>
</evidence>
<name>A0ABU3X3V1_9EURY</name>
<feature type="domain" description="Uracil-DNA glycosylase-like" evidence="1">
    <location>
        <begin position="114"/>
        <end position="225"/>
    </location>
</feature>
<dbReference type="RefSeq" id="WP_317065853.1">
    <property type="nucleotide sequence ID" value="NZ_WBKO01000003.1"/>
</dbReference>
<dbReference type="Gene3D" id="3.40.470.10">
    <property type="entry name" value="Uracil-DNA glycosylase-like domain"/>
    <property type="match status" value="1"/>
</dbReference>
<dbReference type="InterPro" id="IPR036895">
    <property type="entry name" value="Uracil-DNA_glycosylase-like_sf"/>
</dbReference>
<sequence length="241" mass="26325">MIVRQSLPSAGVREAYLRYARDRPDLAGVLLPALLPHEVCGAVPPRRVKVLFVAESPPWAAGGREVAGPADCADPRYPYFWNDRYEARPVRGPLSGGLAENLFCLLGLTGRSRRENLDLFSGRGCYLVDTIQCVFRKNRRPAIPSDLVRLSAREVLGRDLAALAPEYVVALGNTALAGLRRLEPYAGALAGAEQVTAIPDALRDALLEEHHLLCLPYPGGRNRRYLDRIASGFDLVGDLAT</sequence>
<dbReference type="Proteomes" id="UP001281203">
    <property type="component" value="Unassembled WGS sequence"/>
</dbReference>
<dbReference type="SUPFAM" id="SSF52141">
    <property type="entry name" value="Uracil-DNA glycosylase-like"/>
    <property type="match status" value="1"/>
</dbReference>